<evidence type="ECO:0000313" key="2">
    <source>
        <dbReference type="EMBL" id="KAF7404070.1"/>
    </source>
</evidence>
<evidence type="ECO:0000256" key="1">
    <source>
        <dbReference type="SAM" id="MobiDB-lite"/>
    </source>
</evidence>
<feature type="compositionally biased region" description="Acidic residues" evidence="1">
    <location>
        <begin position="53"/>
        <end position="73"/>
    </location>
</feature>
<comment type="caution">
    <text evidence="2">The sequence shown here is derived from an EMBL/GenBank/DDBJ whole genome shotgun (WGS) entry which is preliminary data.</text>
</comment>
<reference evidence="2" key="1">
    <citation type="journal article" date="2020" name="G3 (Bethesda)">
        <title>High-Quality Assemblies for Three Invasive Social Wasps from the &lt;i&gt;Vespula&lt;/i&gt; Genus.</title>
        <authorList>
            <person name="Harrop T.W.R."/>
            <person name="Guhlin J."/>
            <person name="McLaughlin G.M."/>
            <person name="Permina E."/>
            <person name="Stockwell P."/>
            <person name="Gilligan J."/>
            <person name="Le Lec M.F."/>
            <person name="Gruber M.A.M."/>
            <person name="Quinn O."/>
            <person name="Lovegrove M."/>
            <person name="Duncan E.J."/>
            <person name="Remnant E.J."/>
            <person name="Van Eeckhoven J."/>
            <person name="Graham B."/>
            <person name="Knapp R.A."/>
            <person name="Langford K.W."/>
            <person name="Kronenberg Z."/>
            <person name="Press M.O."/>
            <person name="Eacker S.M."/>
            <person name="Wilson-Rankin E.E."/>
            <person name="Purcell J."/>
            <person name="Lester P.J."/>
            <person name="Dearden P.K."/>
        </authorList>
    </citation>
    <scope>NUCLEOTIDE SEQUENCE</scope>
    <source>
        <strain evidence="2">Linc-1</strain>
    </source>
</reference>
<organism evidence="2 3">
    <name type="scientific">Vespula germanica</name>
    <name type="common">German yellow jacket</name>
    <name type="synonym">Paravespula germanica</name>
    <dbReference type="NCBI Taxonomy" id="30212"/>
    <lineage>
        <taxon>Eukaryota</taxon>
        <taxon>Metazoa</taxon>
        <taxon>Ecdysozoa</taxon>
        <taxon>Arthropoda</taxon>
        <taxon>Hexapoda</taxon>
        <taxon>Insecta</taxon>
        <taxon>Pterygota</taxon>
        <taxon>Neoptera</taxon>
        <taxon>Endopterygota</taxon>
        <taxon>Hymenoptera</taxon>
        <taxon>Apocrita</taxon>
        <taxon>Aculeata</taxon>
        <taxon>Vespoidea</taxon>
        <taxon>Vespidae</taxon>
        <taxon>Vespinae</taxon>
        <taxon>Vespula</taxon>
    </lineage>
</organism>
<dbReference type="AlphaFoldDB" id="A0A834NBN1"/>
<proteinExistence type="predicted"/>
<keyword evidence="3" id="KW-1185">Reference proteome</keyword>
<accession>A0A834NBN1</accession>
<gene>
    <name evidence="2" type="ORF">HZH68_006864</name>
</gene>
<dbReference type="Proteomes" id="UP000617340">
    <property type="component" value="Unassembled WGS sequence"/>
</dbReference>
<evidence type="ECO:0000313" key="3">
    <source>
        <dbReference type="Proteomes" id="UP000617340"/>
    </source>
</evidence>
<sequence>MNEDERRKRTKRCNNEEGSVDGCSRLVSFRRGEQRFSKAEPSVLDVALLSKDDSDDDGDDVDDDDDDEDDERR</sequence>
<name>A0A834NBN1_VESGE</name>
<dbReference type="EMBL" id="JACSDZ010000005">
    <property type="protein sequence ID" value="KAF7404070.1"/>
    <property type="molecule type" value="Genomic_DNA"/>
</dbReference>
<feature type="region of interest" description="Disordered" evidence="1">
    <location>
        <begin position="48"/>
        <end position="73"/>
    </location>
</feature>
<protein>
    <submittedName>
        <fullName evidence="2">Uncharacterized protein</fullName>
    </submittedName>
</protein>